<dbReference type="Proteomes" id="UP000597507">
    <property type="component" value="Unassembled WGS sequence"/>
</dbReference>
<dbReference type="SUPFAM" id="SSF89447">
    <property type="entry name" value="AbrB/MazE/MraZ-like"/>
    <property type="match status" value="1"/>
</dbReference>
<comment type="caution">
    <text evidence="3">The sequence shown here is derived from an EMBL/GenBank/DDBJ whole genome shotgun (WGS) entry which is preliminary data.</text>
</comment>
<proteinExistence type="predicted"/>
<reference evidence="3 4" key="1">
    <citation type="journal article" date="2014" name="Int. J. Syst. Evol. Microbiol.">
        <title>Complete genome sequence of Corynebacterium casei LMG S-19264T (=DSM 44701T), isolated from a smear-ripened cheese.</title>
        <authorList>
            <consortium name="US DOE Joint Genome Institute (JGI-PGF)"/>
            <person name="Walter F."/>
            <person name="Albersmeier A."/>
            <person name="Kalinowski J."/>
            <person name="Ruckert C."/>
        </authorList>
    </citation>
    <scope>NUCLEOTIDE SEQUENCE [LARGE SCALE GENOMIC DNA]</scope>
    <source>
        <strain evidence="3 4">CGMCC 1.16330</strain>
    </source>
</reference>
<keyword evidence="4" id="KW-1185">Reference proteome</keyword>
<dbReference type="PROSITE" id="PS51740">
    <property type="entry name" value="SPOVT_ABRB"/>
    <property type="match status" value="1"/>
</dbReference>
<dbReference type="GO" id="GO:0003677">
    <property type="term" value="F:DNA binding"/>
    <property type="evidence" value="ECO:0007669"/>
    <property type="project" value="UniProtKB-UniRule"/>
</dbReference>
<name>A0A8J3EDK7_9PROT</name>
<dbReference type="AlphaFoldDB" id="A0A8J3EDK7"/>
<organism evidence="3 4">
    <name type="scientific">Caldovatus sediminis</name>
    <dbReference type="NCBI Taxonomy" id="2041189"/>
    <lineage>
        <taxon>Bacteria</taxon>
        <taxon>Pseudomonadati</taxon>
        <taxon>Pseudomonadota</taxon>
        <taxon>Alphaproteobacteria</taxon>
        <taxon>Acetobacterales</taxon>
        <taxon>Roseomonadaceae</taxon>
        <taxon>Caldovatus</taxon>
    </lineage>
</organism>
<keyword evidence="1" id="KW-0238">DNA-binding</keyword>
<protein>
    <recommendedName>
        <fullName evidence="2">SpoVT-AbrB domain-containing protein</fullName>
    </recommendedName>
</protein>
<accession>A0A8J3EDK7</accession>
<evidence type="ECO:0000259" key="2">
    <source>
        <dbReference type="PROSITE" id="PS51740"/>
    </source>
</evidence>
<gene>
    <name evidence="3" type="ORF">GCM10010964_19270</name>
</gene>
<dbReference type="Gene3D" id="2.10.260.10">
    <property type="match status" value="1"/>
</dbReference>
<dbReference type="EMBL" id="BMKS01000005">
    <property type="protein sequence ID" value="GGG31482.1"/>
    <property type="molecule type" value="Genomic_DNA"/>
</dbReference>
<dbReference type="InterPro" id="IPR037914">
    <property type="entry name" value="SpoVT-AbrB_sf"/>
</dbReference>
<dbReference type="Pfam" id="PF04014">
    <property type="entry name" value="MazE_antitoxin"/>
    <property type="match status" value="1"/>
</dbReference>
<evidence type="ECO:0000256" key="1">
    <source>
        <dbReference type="PROSITE-ProRule" id="PRU01076"/>
    </source>
</evidence>
<dbReference type="RefSeq" id="WP_188899822.1">
    <property type="nucleotide sequence ID" value="NZ_BMKS01000005.1"/>
</dbReference>
<evidence type="ECO:0000313" key="3">
    <source>
        <dbReference type="EMBL" id="GGG31482.1"/>
    </source>
</evidence>
<dbReference type="SMART" id="SM00966">
    <property type="entry name" value="SpoVT_AbrB"/>
    <property type="match status" value="1"/>
</dbReference>
<sequence>MGAVTVKVDASGQLVIPRDMREQLGIPEGGDLRLSVEDGELRAVTVAAEVKELRDLVRPWRREHGSAVDQLLAERRIEAALEAVEDVDREAAHSARAAIFAQLGRVGDGC</sequence>
<dbReference type="InterPro" id="IPR007159">
    <property type="entry name" value="SpoVT-AbrB_dom"/>
</dbReference>
<feature type="domain" description="SpoVT-AbrB" evidence="2">
    <location>
        <begin position="3"/>
        <end position="48"/>
    </location>
</feature>
<dbReference type="NCBIfam" id="TIGR01439">
    <property type="entry name" value="lp_hng_hel_AbrB"/>
    <property type="match status" value="1"/>
</dbReference>
<evidence type="ECO:0000313" key="4">
    <source>
        <dbReference type="Proteomes" id="UP000597507"/>
    </source>
</evidence>